<feature type="region of interest" description="Disordered" evidence="1">
    <location>
        <begin position="69"/>
        <end position="131"/>
    </location>
</feature>
<gene>
    <name evidence="3" type="ORF">K461DRAFT_310532</name>
</gene>
<dbReference type="Proteomes" id="UP000799439">
    <property type="component" value="Unassembled WGS sequence"/>
</dbReference>
<feature type="compositionally biased region" description="Low complexity" evidence="1">
    <location>
        <begin position="101"/>
        <end position="117"/>
    </location>
</feature>
<dbReference type="InterPro" id="IPR011009">
    <property type="entry name" value="Kinase-like_dom_sf"/>
</dbReference>
<dbReference type="Gene3D" id="1.10.510.10">
    <property type="entry name" value="Transferase(Phosphotransferase) domain 1"/>
    <property type="match status" value="1"/>
</dbReference>
<feature type="compositionally biased region" description="Basic and acidic residues" evidence="1">
    <location>
        <begin position="433"/>
        <end position="444"/>
    </location>
</feature>
<dbReference type="GO" id="GO:0004672">
    <property type="term" value="F:protein kinase activity"/>
    <property type="evidence" value="ECO:0007669"/>
    <property type="project" value="InterPro"/>
</dbReference>
<accession>A0A9P4J9L4</accession>
<evidence type="ECO:0000313" key="3">
    <source>
        <dbReference type="EMBL" id="KAF2155972.1"/>
    </source>
</evidence>
<dbReference type="AlphaFoldDB" id="A0A9P4J9L4"/>
<organism evidence="3 4">
    <name type="scientific">Myriangium duriaei CBS 260.36</name>
    <dbReference type="NCBI Taxonomy" id="1168546"/>
    <lineage>
        <taxon>Eukaryota</taxon>
        <taxon>Fungi</taxon>
        <taxon>Dikarya</taxon>
        <taxon>Ascomycota</taxon>
        <taxon>Pezizomycotina</taxon>
        <taxon>Dothideomycetes</taxon>
        <taxon>Dothideomycetidae</taxon>
        <taxon>Myriangiales</taxon>
        <taxon>Myriangiaceae</taxon>
        <taxon>Myriangium</taxon>
    </lineage>
</organism>
<evidence type="ECO:0000256" key="1">
    <source>
        <dbReference type="SAM" id="MobiDB-lite"/>
    </source>
</evidence>
<feature type="domain" description="Protein kinase" evidence="2">
    <location>
        <begin position="220"/>
        <end position="489"/>
    </location>
</feature>
<feature type="region of interest" description="Disordered" evidence="1">
    <location>
        <begin position="416"/>
        <end position="489"/>
    </location>
</feature>
<proteinExistence type="predicted"/>
<feature type="compositionally biased region" description="Acidic residues" evidence="1">
    <location>
        <begin position="423"/>
        <end position="432"/>
    </location>
</feature>
<feature type="compositionally biased region" description="Basic residues" evidence="1">
    <location>
        <begin position="479"/>
        <end position="489"/>
    </location>
</feature>
<sequence length="489" mass="54793">MPSTRSQTKEDTAPTCHVLEYSYNDDKDDDRFAMTALVHTLRFHISVDPVELKSKDIRDEYLSLLDTVRGKEQPGADPVNSKKRKRDASSSNEADSGYGGSSPASPANRSATSTSSSVTLADDDREDPEGPIRQLQNWTLEAFGDIFASRAPADEERRPKTVAEWFHGPVFFYDLTCTPDGTLTPSERTNPSQSLRDHIATLVPSLQLPKYITTHSIPIFSTTDLHIEGTSSTPSPLHPAVVRSSRTSESYFLKLIDPTQPGPAKRELRILKDLERKNIHQKIRVPLVLGVVVDDHHSTSSLPDTTTKDAPCTILGFLLTPIASPTPLTTMLDTDVAESHRERWARQVRNYVDELHAHGIIWGDAKADNFLVDEKQELWIIDFGGSYTEGWIEEKYSETEKGDEMGTEKVVAAVRDPEGATFDPDEEEEGKEGEETKVAKLQHEDSEDEEGDNEEEDEDVDDELDENYEDEDEDTGRASKMRKLHHDDE</sequence>
<reference evidence="3" key="1">
    <citation type="journal article" date="2020" name="Stud. Mycol.">
        <title>101 Dothideomycetes genomes: a test case for predicting lifestyles and emergence of pathogens.</title>
        <authorList>
            <person name="Haridas S."/>
            <person name="Albert R."/>
            <person name="Binder M."/>
            <person name="Bloem J."/>
            <person name="Labutti K."/>
            <person name="Salamov A."/>
            <person name="Andreopoulos B."/>
            <person name="Baker S."/>
            <person name="Barry K."/>
            <person name="Bills G."/>
            <person name="Bluhm B."/>
            <person name="Cannon C."/>
            <person name="Castanera R."/>
            <person name="Culley D."/>
            <person name="Daum C."/>
            <person name="Ezra D."/>
            <person name="Gonzalez J."/>
            <person name="Henrissat B."/>
            <person name="Kuo A."/>
            <person name="Liang C."/>
            <person name="Lipzen A."/>
            <person name="Lutzoni F."/>
            <person name="Magnuson J."/>
            <person name="Mondo S."/>
            <person name="Nolan M."/>
            <person name="Ohm R."/>
            <person name="Pangilinan J."/>
            <person name="Park H.-J."/>
            <person name="Ramirez L."/>
            <person name="Alfaro M."/>
            <person name="Sun H."/>
            <person name="Tritt A."/>
            <person name="Yoshinaga Y."/>
            <person name="Zwiers L.-H."/>
            <person name="Turgeon B."/>
            <person name="Goodwin S."/>
            <person name="Spatafora J."/>
            <person name="Crous P."/>
            <person name="Grigoriev I."/>
        </authorList>
    </citation>
    <scope>NUCLEOTIDE SEQUENCE</scope>
    <source>
        <strain evidence="3">CBS 260.36</strain>
    </source>
</reference>
<feature type="compositionally biased region" description="Acidic residues" evidence="1">
    <location>
        <begin position="445"/>
        <end position="474"/>
    </location>
</feature>
<comment type="caution">
    <text evidence="3">The sequence shown here is derived from an EMBL/GenBank/DDBJ whole genome shotgun (WGS) entry which is preliminary data.</text>
</comment>
<dbReference type="OrthoDB" id="4062651at2759"/>
<dbReference type="GO" id="GO:0005524">
    <property type="term" value="F:ATP binding"/>
    <property type="evidence" value="ECO:0007669"/>
    <property type="project" value="InterPro"/>
</dbReference>
<protein>
    <recommendedName>
        <fullName evidence="2">Protein kinase domain-containing protein</fullName>
    </recommendedName>
</protein>
<dbReference type="SUPFAM" id="SSF56112">
    <property type="entry name" value="Protein kinase-like (PK-like)"/>
    <property type="match status" value="1"/>
</dbReference>
<keyword evidence="4" id="KW-1185">Reference proteome</keyword>
<evidence type="ECO:0000259" key="2">
    <source>
        <dbReference type="PROSITE" id="PS50011"/>
    </source>
</evidence>
<evidence type="ECO:0000313" key="4">
    <source>
        <dbReference type="Proteomes" id="UP000799439"/>
    </source>
</evidence>
<name>A0A9P4J9L4_9PEZI</name>
<dbReference type="InterPro" id="IPR000719">
    <property type="entry name" value="Prot_kinase_dom"/>
</dbReference>
<dbReference type="PROSITE" id="PS50011">
    <property type="entry name" value="PROTEIN_KINASE_DOM"/>
    <property type="match status" value="1"/>
</dbReference>
<dbReference type="EMBL" id="ML996082">
    <property type="protein sequence ID" value="KAF2155972.1"/>
    <property type="molecule type" value="Genomic_DNA"/>
</dbReference>